<feature type="active site" evidence="1">
    <location>
        <position position="280"/>
    </location>
</feature>
<feature type="domain" description="Lon proteolytic" evidence="4">
    <location>
        <begin position="231"/>
        <end position="337"/>
    </location>
</feature>
<dbReference type="RefSeq" id="WP_144087639.1">
    <property type="nucleotide sequence ID" value="NZ_VMHE01000002.1"/>
</dbReference>
<dbReference type="SUPFAM" id="SSF54211">
    <property type="entry name" value="Ribosomal protein S5 domain 2-like"/>
    <property type="match status" value="1"/>
</dbReference>
<dbReference type="PROSITE" id="PS51786">
    <property type="entry name" value="LON_PROTEOLYTIC"/>
    <property type="match status" value="1"/>
</dbReference>
<dbReference type="InterPro" id="IPR027065">
    <property type="entry name" value="Lon_Prtase"/>
</dbReference>
<feature type="transmembrane region" description="Helical" evidence="2">
    <location>
        <begin position="7"/>
        <end position="24"/>
    </location>
</feature>
<dbReference type="GO" id="GO:0004176">
    <property type="term" value="F:ATP-dependent peptidase activity"/>
    <property type="evidence" value="ECO:0007669"/>
    <property type="project" value="UniProtKB-UniRule"/>
</dbReference>
<evidence type="ECO:0000259" key="3">
    <source>
        <dbReference type="PROSITE" id="PS50106"/>
    </source>
</evidence>
<dbReference type="PANTHER" id="PTHR10046">
    <property type="entry name" value="ATP DEPENDENT LON PROTEASE FAMILY MEMBER"/>
    <property type="match status" value="1"/>
</dbReference>
<keyword evidence="1" id="KW-0720">Serine protease</keyword>
<dbReference type="InterPro" id="IPR036034">
    <property type="entry name" value="PDZ_sf"/>
</dbReference>
<evidence type="ECO:0000313" key="5">
    <source>
        <dbReference type="EMBL" id="TSJ67050.1"/>
    </source>
</evidence>
<keyword evidence="2" id="KW-0812">Transmembrane</keyword>
<dbReference type="EC" id="3.4.21.53" evidence="1"/>
<dbReference type="Gene3D" id="2.30.42.10">
    <property type="match status" value="1"/>
</dbReference>
<dbReference type="SUPFAM" id="SSF50156">
    <property type="entry name" value="PDZ domain-like"/>
    <property type="match status" value="1"/>
</dbReference>
<feature type="active site" evidence="1">
    <location>
        <position position="235"/>
    </location>
</feature>
<dbReference type="GO" id="GO:0004252">
    <property type="term" value="F:serine-type endopeptidase activity"/>
    <property type="evidence" value="ECO:0007669"/>
    <property type="project" value="UniProtKB-UniRule"/>
</dbReference>
<dbReference type="InterPro" id="IPR020568">
    <property type="entry name" value="Ribosomal_Su5_D2-typ_SF"/>
</dbReference>
<evidence type="ECO:0000259" key="4">
    <source>
        <dbReference type="PROSITE" id="PS51786"/>
    </source>
</evidence>
<comment type="similarity">
    <text evidence="1">Belongs to the peptidase S16 family.</text>
</comment>
<keyword evidence="2" id="KW-1133">Transmembrane helix</keyword>
<dbReference type="AlphaFoldDB" id="A0A556PRN1"/>
<dbReference type="OrthoDB" id="2356897at2"/>
<dbReference type="Proteomes" id="UP000316425">
    <property type="component" value="Unassembled WGS sequence"/>
</dbReference>
<name>A0A556PRN1_9BACI</name>
<dbReference type="GO" id="GO:0006508">
    <property type="term" value="P:proteolysis"/>
    <property type="evidence" value="ECO:0007669"/>
    <property type="project" value="UniProtKB-KW"/>
</dbReference>
<comment type="caution">
    <text evidence="5">The sequence shown here is derived from an EMBL/GenBank/DDBJ whole genome shotgun (WGS) entry which is preliminary data.</text>
</comment>
<keyword evidence="2" id="KW-0472">Membrane</keyword>
<dbReference type="Gene3D" id="3.30.230.10">
    <property type="match status" value="1"/>
</dbReference>
<sequence length="342" mass="37904">MYFRRKHILVLVVTLAITFFLSFYKLDYYIYQPGDIRALDGVVKVEEGSDSEGEMNLVTVRGGQATPLFYLMAKIRPYFDIYDLEDVRPEGISQDEYMEAQLHFMESSQEAATVVAFQAAGEDLTINYQGVYVGMVMEDMPAEGVLQSGDQIVKVEGQQVNSAEEVIELTSSKSVGDELHLTISREDKEMDLQVELVPLGDTLDRPGIGISLVTDREIVHDREVTYDSGRIGGPSAGLIFSLEVYDQLVDEDITKGYQIVATGEIDYDGKVYPIGGIDKKVVAADDAGADIFLAPNEGGKKGSNYEVAKKTAEDIETDMKIIPIDQFQDAVDYLESLPVKEE</sequence>
<dbReference type="EMBL" id="VMHE01000002">
    <property type="protein sequence ID" value="TSJ67050.1"/>
    <property type="molecule type" value="Genomic_DNA"/>
</dbReference>
<evidence type="ECO:0000256" key="1">
    <source>
        <dbReference type="PROSITE-ProRule" id="PRU01122"/>
    </source>
</evidence>
<dbReference type="GO" id="GO:0030163">
    <property type="term" value="P:protein catabolic process"/>
    <property type="evidence" value="ECO:0007669"/>
    <property type="project" value="InterPro"/>
</dbReference>
<organism evidence="5 6">
    <name type="scientific">Allobacillus salarius</name>
    <dbReference type="NCBI Taxonomy" id="1955272"/>
    <lineage>
        <taxon>Bacteria</taxon>
        <taxon>Bacillati</taxon>
        <taxon>Bacillota</taxon>
        <taxon>Bacilli</taxon>
        <taxon>Bacillales</taxon>
        <taxon>Bacillaceae</taxon>
        <taxon>Allobacillus</taxon>
    </lineage>
</organism>
<proteinExistence type="inferred from homology"/>
<protein>
    <recommendedName>
        <fullName evidence="1">endopeptidase La</fullName>
        <ecNumber evidence="1">3.4.21.53</ecNumber>
    </recommendedName>
</protein>
<comment type="catalytic activity">
    <reaction evidence="1">
        <text>Hydrolysis of proteins in presence of ATP.</text>
        <dbReference type="EC" id="3.4.21.53"/>
    </reaction>
</comment>
<keyword evidence="6" id="KW-1185">Reference proteome</keyword>
<dbReference type="Pfam" id="PF05362">
    <property type="entry name" value="Lon_C"/>
    <property type="match status" value="1"/>
</dbReference>
<dbReference type="SMART" id="SM00228">
    <property type="entry name" value="PDZ"/>
    <property type="match status" value="1"/>
</dbReference>
<dbReference type="Pfam" id="PF13180">
    <property type="entry name" value="PDZ_2"/>
    <property type="match status" value="1"/>
</dbReference>
<dbReference type="PROSITE" id="PS50106">
    <property type="entry name" value="PDZ"/>
    <property type="match status" value="1"/>
</dbReference>
<dbReference type="InterPro" id="IPR014721">
    <property type="entry name" value="Ribsml_uS5_D2-typ_fold_subgr"/>
</dbReference>
<keyword evidence="1" id="KW-0645">Protease</keyword>
<evidence type="ECO:0000256" key="2">
    <source>
        <dbReference type="SAM" id="Phobius"/>
    </source>
</evidence>
<gene>
    <name evidence="5" type="ORF">FPQ13_01995</name>
</gene>
<keyword evidence="1" id="KW-0378">Hydrolase</keyword>
<reference evidence="5 6" key="1">
    <citation type="submission" date="2019-07" db="EMBL/GenBank/DDBJ databases">
        <title>Allobacillus sp. nov. SKP isolated from shrimp paste of Euphausiacea.</title>
        <authorList>
            <person name="Kanchanasin P."/>
            <person name="Tanasupawat S."/>
            <person name="Shi W."/>
            <person name="Wu L."/>
            <person name="Ma J."/>
        </authorList>
    </citation>
    <scope>NUCLEOTIDE SEQUENCE [LARGE SCALE GENOMIC DNA]</scope>
    <source>
        <strain evidence="5 6">SKP4-8</strain>
    </source>
</reference>
<feature type="domain" description="PDZ" evidence="3">
    <location>
        <begin position="101"/>
        <end position="187"/>
    </location>
</feature>
<dbReference type="GO" id="GO:0005524">
    <property type="term" value="F:ATP binding"/>
    <property type="evidence" value="ECO:0007669"/>
    <property type="project" value="InterPro"/>
</dbReference>
<dbReference type="NCBIfam" id="NF041438">
    <property type="entry name" value="SepM_fam_S16"/>
    <property type="match status" value="1"/>
</dbReference>
<dbReference type="InterPro" id="IPR008269">
    <property type="entry name" value="Lon_proteolytic"/>
</dbReference>
<dbReference type="InterPro" id="IPR001478">
    <property type="entry name" value="PDZ"/>
</dbReference>
<accession>A0A556PRN1</accession>
<evidence type="ECO:0000313" key="6">
    <source>
        <dbReference type="Proteomes" id="UP000316425"/>
    </source>
</evidence>